<evidence type="ECO:0000313" key="2">
    <source>
        <dbReference type="EMBL" id="KAF2653881.1"/>
    </source>
</evidence>
<feature type="region of interest" description="Disordered" evidence="1">
    <location>
        <begin position="170"/>
        <end position="200"/>
    </location>
</feature>
<dbReference type="EMBL" id="MU004373">
    <property type="protein sequence ID" value="KAF2653881.1"/>
    <property type="molecule type" value="Genomic_DNA"/>
</dbReference>
<keyword evidence="3" id="KW-1185">Reference proteome</keyword>
<name>A0A6A6T3Y6_9PLEO</name>
<protein>
    <submittedName>
        <fullName evidence="2">Uncharacterized protein</fullName>
    </submittedName>
</protein>
<reference evidence="2" key="1">
    <citation type="journal article" date="2020" name="Stud. Mycol.">
        <title>101 Dothideomycetes genomes: a test case for predicting lifestyles and emergence of pathogens.</title>
        <authorList>
            <person name="Haridas S."/>
            <person name="Albert R."/>
            <person name="Binder M."/>
            <person name="Bloem J."/>
            <person name="Labutti K."/>
            <person name="Salamov A."/>
            <person name="Andreopoulos B."/>
            <person name="Baker S."/>
            <person name="Barry K."/>
            <person name="Bills G."/>
            <person name="Bluhm B."/>
            <person name="Cannon C."/>
            <person name="Castanera R."/>
            <person name="Culley D."/>
            <person name="Daum C."/>
            <person name="Ezra D."/>
            <person name="Gonzalez J."/>
            <person name="Henrissat B."/>
            <person name="Kuo A."/>
            <person name="Liang C."/>
            <person name="Lipzen A."/>
            <person name="Lutzoni F."/>
            <person name="Magnuson J."/>
            <person name="Mondo S."/>
            <person name="Nolan M."/>
            <person name="Ohm R."/>
            <person name="Pangilinan J."/>
            <person name="Park H.-J."/>
            <person name="Ramirez L."/>
            <person name="Alfaro M."/>
            <person name="Sun H."/>
            <person name="Tritt A."/>
            <person name="Yoshinaga Y."/>
            <person name="Zwiers L.-H."/>
            <person name="Turgeon B."/>
            <person name="Goodwin S."/>
            <person name="Spatafora J."/>
            <person name="Crous P."/>
            <person name="Grigoriev I."/>
        </authorList>
    </citation>
    <scope>NUCLEOTIDE SEQUENCE</scope>
    <source>
        <strain evidence="2">CBS 122681</strain>
    </source>
</reference>
<organism evidence="2 3">
    <name type="scientific">Lophiostoma macrostomum CBS 122681</name>
    <dbReference type="NCBI Taxonomy" id="1314788"/>
    <lineage>
        <taxon>Eukaryota</taxon>
        <taxon>Fungi</taxon>
        <taxon>Dikarya</taxon>
        <taxon>Ascomycota</taxon>
        <taxon>Pezizomycotina</taxon>
        <taxon>Dothideomycetes</taxon>
        <taxon>Pleosporomycetidae</taxon>
        <taxon>Pleosporales</taxon>
        <taxon>Lophiostomataceae</taxon>
        <taxon>Lophiostoma</taxon>
    </lineage>
</organism>
<sequence>MRQDKPAARAERVTGGHSVKEATGTRAAGQQRRGSSTAQRCAGDSAHSGVEAVLGRAASVRRKRQTAGHSLPSARARASWWARSGTDWGAVERGKAANGSSSDAVPTVEHGPQPALPAMVVDTSRACADRNVASCCPAARARLCFETSPRLGRPSFFVISRRRLVAQLQAHESTPSASQAAGALCARRTLPPGRRGSEVE</sequence>
<evidence type="ECO:0000256" key="1">
    <source>
        <dbReference type="SAM" id="MobiDB-lite"/>
    </source>
</evidence>
<feature type="region of interest" description="Disordered" evidence="1">
    <location>
        <begin position="1"/>
        <end position="48"/>
    </location>
</feature>
<dbReference type="AlphaFoldDB" id="A0A6A6T3Y6"/>
<feature type="compositionally biased region" description="Polar residues" evidence="1">
    <location>
        <begin position="170"/>
        <end position="179"/>
    </location>
</feature>
<proteinExistence type="predicted"/>
<evidence type="ECO:0000313" key="3">
    <source>
        <dbReference type="Proteomes" id="UP000799324"/>
    </source>
</evidence>
<dbReference type="Proteomes" id="UP000799324">
    <property type="component" value="Unassembled WGS sequence"/>
</dbReference>
<feature type="compositionally biased region" description="Basic and acidic residues" evidence="1">
    <location>
        <begin position="1"/>
        <end position="20"/>
    </location>
</feature>
<gene>
    <name evidence="2" type="ORF">K491DRAFT_759346</name>
</gene>
<accession>A0A6A6T3Y6</accession>